<reference evidence="1" key="1">
    <citation type="submission" date="2007-09" db="EMBL/GenBank/DDBJ databases">
        <title>Complete Genome Sequence of Rickettsia akari.</title>
        <authorList>
            <person name="Madan A."/>
            <person name="Fahey J."/>
            <person name="Helton E."/>
            <person name="Ketteman M."/>
            <person name="Madan A."/>
            <person name="Rodrigues S."/>
            <person name="Sanchez A."/>
            <person name="Whiting M."/>
            <person name="Dasch G."/>
            <person name="Eremeeva M."/>
        </authorList>
    </citation>
    <scope>NUCLEOTIDE SEQUENCE</scope>
    <source>
        <strain evidence="1">Hartford</strain>
    </source>
</reference>
<dbReference type="KEGG" id="rak:A1C_02785"/>
<gene>
    <name evidence="1" type="ordered locus">A1C_02785</name>
</gene>
<name>A8GN77_RICAH</name>
<organism evidence="1 2">
    <name type="scientific">Rickettsia akari (strain Hartford)</name>
    <dbReference type="NCBI Taxonomy" id="293614"/>
    <lineage>
        <taxon>Bacteria</taxon>
        <taxon>Pseudomonadati</taxon>
        <taxon>Pseudomonadota</taxon>
        <taxon>Alphaproteobacteria</taxon>
        <taxon>Rickettsiales</taxon>
        <taxon>Rickettsiaceae</taxon>
        <taxon>Rickettsieae</taxon>
        <taxon>Rickettsia</taxon>
        <taxon>spotted fever group</taxon>
    </lineage>
</organism>
<dbReference type="eggNOG" id="COG4374">
    <property type="taxonomic scope" value="Bacteria"/>
</dbReference>
<dbReference type="STRING" id="293614.A1C_02785"/>
<evidence type="ECO:0000313" key="2">
    <source>
        <dbReference type="Proteomes" id="UP000006830"/>
    </source>
</evidence>
<keyword evidence="2" id="KW-1185">Reference proteome</keyword>
<sequence>MNKYILDSSALLALFNSDTGSDKIEELLPLSIYVYSKYSRSNG</sequence>
<proteinExistence type="predicted"/>
<evidence type="ECO:0000313" key="1">
    <source>
        <dbReference type="EMBL" id="ABV74852.1"/>
    </source>
</evidence>
<dbReference type="HOGENOM" id="CLU_3238910_0_0_5"/>
<dbReference type="Proteomes" id="UP000006830">
    <property type="component" value="Chromosome"/>
</dbReference>
<protein>
    <recommendedName>
        <fullName evidence="3">PIN domain-containing protein</fullName>
    </recommendedName>
</protein>
<accession>A8GN77</accession>
<evidence type="ECO:0008006" key="3">
    <source>
        <dbReference type="Google" id="ProtNLM"/>
    </source>
</evidence>
<dbReference type="AlphaFoldDB" id="A8GN77"/>
<dbReference type="EMBL" id="CP000847">
    <property type="protein sequence ID" value="ABV74852.1"/>
    <property type="molecule type" value="Genomic_DNA"/>
</dbReference>